<evidence type="ECO:0000313" key="1">
    <source>
        <dbReference type="EMBL" id="NKE73281.1"/>
    </source>
</evidence>
<dbReference type="EMBL" id="VTOW01000005">
    <property type="protein sequence ID" value="NKE73281.1"/>
    <property type="molecule type" value="Genomic_DNA"/>
</dbReference>
<sequence>MHRIPDQERSSAADLLVVLLQERKRREAADALTPTMDRHFRELCSLLLWKYSEASGKYQGCRYWSVGALASKKKHGRIVTSKLKYEGEALRHEHLYPRASQIAALFALSNPSVEVVQGRLQELNIGVVVTEAEHRLLPKEGNAEKPWTRYELAGVRCEPQNDAQHQDEADKATHG</sequence>
<accession>A0A7X6ID65</accession>
<evidence type="ECO:0000313" key="2">
    <source>
        <dbReference type="Proteomes" id="UP000534783"/>
    </source>
</evidence>
<gene>
    <name evidence="1" type="ORF">MNODULE_21210</name>
</gene>
<dbReference type="AlphaFoldDB" id="A0A7X6ID65"/>
<reference evidence="1 2" key="1">
    <citation type="journal article" date="2020" name="Nature">
        <title>Bacterial chemolithoautotrophy via manganese oxidation.</title>
        <authorList>
            <person name="Yu H."/>
            <person name="Leadbetter J.R."/>
        </authorList>
    </citation>
    <scope>NUCLEOTIDE SEQUENCE [LARGE SCALE GENOMIC DNA]</scope>
    <source>
        <strain evidence="1 2">Mn-1</strain>
    </source>
</reference>
<proteinExistence type="predicted"/>
<keyword evidence="2" id="KW-1185">Reference proteome</keyword>
<protein>
    <submittedName>
        <fullName evidence="1">Uncharacterized protein</fullName>
    </submittedName>
</protein>
<name>A0A7X6ID65_9BACT</name>
<dbReference type="Proteomes" id="UP000534783">
    <property type="component" value="Unassembled WGS sequence"/>
</dbReference>
<comment type="caution">
    <text evidence="1">The sequence shown here is derived from an EMBL/GenBank/DDBJ whole genome shotgun (WGS) entry which is preliminary data.</text>
</comment>
<organism evidence="1 2">
    <name type="scientific">Candidatus Manganitrophus noduliformans</name>
    <dbReference type="NCBI Taxonomy" id="2606439"/>
    <lineage>
        <taxon>Bacteria</taxon>
        <taxon>Pseudomonadati</taxon>
        <taxon>Nitrospirota</taxon>
        <taxon>Nitrospiria</taxon>
        <taxon>Candidatus Troglogloeales</taxon>
        <taxon>Candidatus Manganitrophaceae</taxon>
        <taxon>Candidatus Manganitrophus</taxon>
    </lineage>
</organism>